<gene>
    <name evidence="4" type="primary">LOC105263538</name>
</gene>
<proteinExistence type="predicted"/>
<reference evidence="4" key="1">
    <citation type="submission" date="2025-08" db="UniProtKB">
        <authorList>
            <consortium name="RefSeq"/>
        </authorList>
    </citation>
    <scope>IDENTIFICATION</scope>
    <source>
        <strain evidence="4">USDA-PBARC FA_bdor</strain>
        <tissue evidence="4">Whole organism</tissue>
    </source>
</reference>
<keyword evidence="3" id="KW-1185">Reference proteome</keyword>
<feature type="region of interest" description="Disordered" evidence="1">
    <location>
        <begin position="225"/>
        <end position="245"/>
    </location>
</feature>
<dbReference type="OrthoDB" id="7698751at2759"/>
<dbReference type="RefSeq" id="XP_011298101.1">
    <property type="nucleotide sequence ID" value="XM_011299799.1"/>
</dbReference>
<organism evidence="3 4">
    <name type="scientific">Fopius arisanus</name>
    <dbReference type="NCBI Taxonomy" id="64838"/>
    <lineage>
        <taxon>Eukaryota</taxon>
        <taxon>Metazoa</taxon>
        <taxon>Ecdysozoa</taxon>
        <taxon>Arthropoda</taxon>
        <taxon>Hexapoda</taxon>
        <taxon>Insecta</taxon>
        <taxon>Pterygota</taxon>
        <taxon>Neoptera</taxon>
        <taxon>Endopterygota</taxon>
        <taxon>Hymenoptera</taxon>
        <taxon>Apocrita</taxon>
        <taxon>Ichneumonoidea</taxon>
        <taxon>Braconidae</taxon>
        <taxon>Opiinae</taxon>
        <taxon>Fopius</taxon>
    </lineage>
</organism>
<dbReference type="InterPro" id="IPR007714">
    <property type="entry name" value="CFA20_dom"/>
</dbReference>
<sequence length="245" mass="28582">MLHVEGFESLLSSVADRPLSLWGKSIALDGSVKRVVDEALKGDRVIEIIGKTEGSIPKDSLPTCIHCPSSSEEFLQIKLPILVFVMKNLKQEGKIEFQITDRLQFRRRFILITNAIREKIPKITPTTAFLPFVLEDGWNMLEIDLRSLCKEVYLTDYMCLNRVILFPNFRLRRIYLQDRHYEANETPKEIFDAFSEFYKFRKKTIKGVDKICQTQMLTRKIVQKPIKKKKKMKKSEEEMSSNSKT</sequence>
<protein>
    <submittedName>
        <fullName evidence="4">Cilia- and flagella-associated protein 20-like</fullName>
    </submittedName>
</protein>
<dbReference type="AlphaFoldDB" id="A0A9R1SVW7"/>
<name>A0A9R1SVW7_9HYME</name>
<evidence type="ECO:0000256" key="1">
    <source>
        <dbReference type="SAM" id="MobiDB-lite"/>
    </source>
</evidence>
<dbReference type="Pfam" id="PF05018">
    <property type="entry name" value="CFA20_dom"/>
    <property type="match status" value="1"/>
</dbReference>
<evidence type="ECO:0000313" key="3">
    <source>
        <dbReference type="Proteomes" id="UP000694866"/>
    </source>
</evidence>
<accession>A0A9R1SVW7</accession>
<evidence type="ECO:0000313" key="4">
    <source>
        <dbReference type="RefSeq" id="XP_011298101.1"/>
    </source>
</evidence>
<feature type="domain" description="CFA20" evidence="2">
    <location>
        <begin position="5"/>
        <end position="190"/>
    </location>
</feature>
<evidence type="ECO:0000259" key="2">
    <source>
        <dbReference type="Pfam" id="PF05018"/>
    </source>
</evidence>
<dbReference type="KEGG" id="fas:105263538"/>
<dbReference type="GeneID" id="105263538"/>
<dbReference type="Proteomes" id="UP000694866">
    <property type="component" value="Unplaced"/>
</dbReference>
<dbReference type="InterPro" id="IPR040441">
    <property type="entry name" value="CFA20/CFAP20DC"/>
</dbReference>
<dbReference type="PANTHER" id="PTHR12458">
    <property type="entry name" value="ORF PROTEIN"/>
    <property type="match status" value="1"/>
</dbReference>